<dbReference type="Proteomes" id="UP000297394">
    <property type="component" value="Unassembled WGS sequence"/>
</dbReference>
<comment type="caution">
    <text evidence="2">The sequence shown here is derived from an EMBL/GenBank/DDBJ whole genome shotgun (WGS) entry which is preliminary data.</text>
</comment>
<dbReference type="EMBL" id="RQFL01000009">
    <property type="protein sequence ID" value="TGK94270.1"/>
    <property type="molecule type" value="Genomic_DNA"/>
</dbReference>
<evidence type="ECO:0000256" key="1">
    <source>
        <dbReference type="SAM" id="Phobius"/>
    </source>
</evidence>
<dbReference type="RefSeq" id="WP_135749289.1">
    <property type="nucleotide sequence ID" value="NZ_RQFL01000009.1"/>
</dbReference>
<evidence type="ECO:0000313" key="5">
    <source>
        <dbReference type="Proteomes" id="UP000297918"/>
    </source>
</evidence>
<keyword evidence="1" id="KW-0472">Membrane</keyword>
<sequence length="144" mass="16552">MKQKGNILKTNQKFVSWILFLSFAFVLFCSAGMINCPKTGFGYVGDIVEVQNDSTFPCHNKNSSDDEASSDQTNQCQCLEDSKNQEIFNELTLSKLLQISFYILFYTPSAEPNLVLAENQKHWESFLVFEDDFQNRQKTIKLLI</sequence>
<dbReference type="Proteomes" id="UP000297918">
    <property type="component" value="Unassembled WGS sequence"/>
</dbReference>
<organism evidence="2 4">
    <name type="scientific">Leptospira bourretii</name>
    <dbReference type="NCBI Taxonomy" id="2484962"/>
    <lineage>
        <taxon>Bacteria</taxon>
        <taxon>Pseudomonadati</taxon>
        <taxon>Spirochaetota</taxon>
        <taxon>Spirochaetia</taxon>
        <taxon>Leptospirales</taxon>
        <taxon>Leptospiraceae</taxon>
        <taxon>Leptospira</taxon>
    </lineage>
</organism>
<keyword evidence="1" id="KW-1133">Transmembrane helix</keyword>
<dbReference type="AlphaFoldDB" id="A0A4V3JLN7"/>
<evidence type="ECO:0000313" key="3">
    <source>
        <dbReference type="EMBL" id="TGK94270.1"/>
    </source>
</evidence>
<gene>
    <name evidence="2" type="ORF">EHQ23_16695</name>
    <name evidence="3" type="ORF">EHQ26_04515</name>
</gene>
<name>A0A4V3JLN7_9LEPT</name>
<reference evidence="4 5" key="2">
    <citation type="journal article" date="2019" name="PLoS Negl. Trop. Dis.">
        <title>Revisiting the worldwide diversity of Leptospira species in the environment.</title>
        <authorList>
            <person name="Vincent A.T."/>
            <person name="Schiettekatte O."/>
            <person name="Bourhy P."/>
            <person name="Veyrier F.J."/>
            <person name="Picardeau M."/>
        </authorList>
    </citation>
    <scope>NUCLEOTIDE SEQUENCE [LARGE SCALE GENOMIC DNA]</scope>
    <source>
        <strain evidence="2 4">201800280</strain>
        <strain evidence="5">201800281</strain>
    </source>
</reference>
<evidence type="ECO:0008006" key="6">
    <source>
        <dbReference type="Google" id="ProtNLM"/>
    </source>
</evidence>
<protein>
    <recommendedName>
        <fullName evidence="6">Transmembrane protein</fullName>
    </recommendedName>
</protein>
<keyword evidence="1" id="KW-0812">Transmembrane</keyword>
<accession>A0A4V3JLN7</accession>
<feature type="transmembrane region" description="Helical" evidence="1">
    <location>
        <begin position="14"/>
        <end position="34"/>
    </location>
</feature>
<reference evidence="3" key="1">
    <citation type="submission" date="2018-10" db="EMBL/GenBank/DDBJ databases">
        <authorList>
            <person name="Vincent A.T."/>
            <person name="Schiettekatte O."/>
            <person name="Bourhy P."/>
            <person name="Veyrier F.J."/>
            <person name="Picardeau M."/>
        </authorList>
    </citation>
    <scope>NUCLEOTIDE SEQUENCE</scope>
    <source>
        <strain evidence="3">201800281</strain>
    </source>
</reference>
<evidence type="ECO:0000313" key="4">
    <source>
        <dbReference type="Proteomes" id="UP000297394"/>
    </source>
</evidence>
<evidence type="ECO:0000313" key="2">
    <source>
        <dbReference type="EMBL" id="TGK82922.1"/>
    </source>
</evidence>
<dbReference type="EMBL" id="RQFM01000023">
    <property type="protein sequence ID" value="TGK82922.1"/>
    <property type="molecule type" value="Genomic_DNA"/>
</dbReference>
<dbReference type="OrthoDB" id="340615at2"/>
<keyword evidence="5" id="KW-1185">Reference proteome</keyword>
<proteinExistence type="predicted"/>